<dbReference type="GeneID" id="96258755"/>
<comment type="caution">
    <text evidence="2">The sequence shown here is derived from an EMBL/GenBank/DDBJ whole genome shotgun (WGS) entry which is preliminary data.</text>
</comment>
<dbReference type="Proteomes" id="UP000721954">
    <property type="component" value="Unassembled WGS sequence"/>
</dbReference>
<evidence type="ECO:0000313" key="2">
    <source>
        <dbReference type="EMBL" id="MBO8198455.1"/>
    </source>
</evidence>
<protein>
    <submittedName>
        <fullName evidence="2">Uncharacterized protein</fullName>
    </submittedName>
</protein>
<feature type="region of interest" description="Disordered" evidence="1">
    <location>
        <begin position="1"/>
        <end position="20"/>
    </location>
</feature>
<gene>
    <name evidence="2" type="ORF">JW613_09065</name>
</gene>
<accession>A0ABS3XST9</accession>
<name>A0ABS3XST9_9ACTN</name>
<reference evidence="2 3" key="1">
    <citation type="submission" date="2021-02" db="EMBL/GenBank/DDBJ databases">
        <title>Streptomyces spirodelae sp. nov., isolated from duckweed.</title>
        <authorList>
            <person name="Saimee Y."/>
            <person name="Duangmal K."/>
        </authorList>
    </citation>
    <scope>NUCLEOTIDE SEQUENCE [LARGE SCALE GENOMIC DNA]</scope>
    <source>
        <strain evidence="2 3">DSM 42105</strain>
    </source>
</reference>
<dbReference type="RefSeq" id="WP_209210183.1">
    <property type="nucleotide sequence ID" value="NZ_JAFFZM010000004.1"/>
</dbReference>
<evidence type="ECO:0000313" key="3">
    <source>
        <dbReference type="Proteomes" id="UP000721954"/>
    </source>
</evidence>
<evidence type="ECO:0000256" key="1">
    <source>
        <dbReference type="SAM" id="MobiDB-lite"/>
    </source>
</evidence>
<sequence>MAPQQASTSPELQPLVDNPGVPMATGGIPIAKVYGIPTGYLPGPRTQGEALAGGPLPGSVDPFLRQTAADIRARCDRLEQVRRAAPSSVKLDAGALLAADLVDLNAVPKPNAGEQAIAKWWAGLKPAQREQYLYLKPEALQTLKGLPADVLQQATQLAYFKVVPYKTSSHESAGGTKLSIGIFEIGDGYALRTEQMNDGTYRVTMIDNEQVGAKAARPDKKGISIGGTVKFELGDTWVFKNKAEAEKLQKDIDEAYFLHRQLNGTNLIGVIFAKARLPDVLKRIGEPKITTATVGVEVDGSIGVGNATPGIKFGGNLSRITSTLNPQRPSVTLSRDFVVEPSLTRGKVVKADFGAVVNGTIQVVRDKNNPDPNTNITTVRLIQTVEGKLGGTFGGELGGAKAGVSGSYKEGRTNTHVVTVNVPIGAKSEEQAAARKWLSAPPPAALAGPAIPTDPPAPDGDLFSRLAHDRGQVSAVSYRGRASELKLGGKFTIDGIPIGLEATAGEKSDRVVDQRYLGAPDPETGTRNFVPIN</sequence>
<proteinExistence type="predicted"/>
<keyword evidence="3" id="KW-1185">Reference proteome</keyword>
<dbReference type="EMBL" id="JAFFZM010000004">
    <property type="protein sequence ID" value="MBO8198455.1"/>
    <property type="molecule type" value="Genomic_DNA"/>
</dbReference>
<feature type="compositionally biased region" description="Polar residues" evidence="1">
    <location>
        <begin position="1"/>
        <end position="11"/>
    </location>
</feature>
<organism evidence="2 3">
    <name type="scientific">Streptomyces smyrnaeus</name>
    <dbReference type="NCBI Taxonomy" id="1387713"/>
    <lineage>
        <taxon>Bacteria</taxon>
        <taxon>Bacillati</taxon>
        <taxon>Actinomycetota</taxon>
        <taxon>Actinomycetes</taxon>
        <taxon>Kitasatosporales</taxon>
        <taxon>Streptomycetaceae</taxon>
        <taxon>Streptomyces</taxon>
    </lineage>
</organism>